<organism evidence="1 2">
    <name type="scientific">Tieghemostelium lacteum</name>
    <name type="common">Slime mold</name>
    <name type="synonym">Dictyostelium lacteum</name>
    <dbReference type="NCBI Taxonomy" id="361077"/>
    <lineage>
        <taxon>Eukaryota</taxon>
        <taxon>Amoebozoa</taxon>
        <taxon>Evosea</taxon>
        <taxon>Eumycetozoa</taxon>
        <taxon>Dictyostelia</taxon>
        <taxon>Dictyosteliales</taxon>
        <taxon>Raperosteliaceae</taxon>
        <taxon>Tieghemostelium</taxon>
    </lineage>
</organism>
<evidence type="ECO:0000313" key="2">
    <source>
        <dbReference type="Proteomes" id="UP000076078"/>
    </source>
</evidence>
<name>A0A151ZB75_TIELA</name>
<protein>
    <submittedName>
        <fullName evidence="1">Uncharacterized protein</fullName>
    </submittedName>
</protein>
<reference evidence="1 2" key="1">
    <citation type="submission" date="2015-12" db="EMBL/GenBank/DDBJ databases">
        <title>Dictyostelia acquired genes for synthesis and detection of signals that induce cell-type specialization by lateral gene transfer from prokaryotes.</title>
        <authorList>
            <person name="Gloeckner G."/>
            <person name="Schaap P."/>
        </authorList>
    </citation>
    <scope>NUCLEOTIDE SEQUENCE [LARGE SCALE GENOMIC DNA]</scope>
    <source>
        <strain evidence="1 2">TK</strain>
    </source>
</reference>
<evidence type="ECO:0000313" key="1">
    <source>
        <dbReference type="EMBL" id="KYQ91134.1"/>
    </source>
</evidence>
<sequence length="127" mass="14834">MENNDLIAWVKSIDSGLYQEEKNIITESFVNNGIDTNRARYLTDEEWKELIPNIGARGTVRKYISTLQLTPTDTQGQQVEQDLGSHKRKLDEYIYIHRDILLKLEKDILELQEVQLTNDIKNMNIIN</sequence>
<dbReference type="EMBL" id="LODT01000035">
    <property type="protein sequence ID" value="KYQ91134.1"/>
    <property type="molecule type" value="Genomic_DNA"/>
</dbReference>
<accession>A0A151ZB75</accession>
<keyword evidence="2" id="KW-1185">Reference proteome</keyword>
<dbReference type="AlphaFoldDB" id="A0A151ZB75"/>
<dbReference type="Proteomes" id="UP000076078">
    <property type="component" value="Unassembled WGS sequence"/>
</dbReference>
<proteinExistence type="predicted"/>
<gene>
    <name evidence="1" type="ORF">DLAC_08041</name>
</gene>
<comment type="caution">
    <text evidence="1">The sequence shown here is derived from an EMBL/GenBank/DDBJ whole genome shotgun (WGS) entry which is preliminary data.</text>
</comment>
<dbReference type="InParanoid" id="A0A151ZB75"/>